<evidence type="ECO:0000313" key="4">
    <source>
        <dbReference type="RefSeq" id="XP_055874767.1"/>
    </source>
</evidence>
<dbReference type="RefSeq" id="XP_055874767.1">
    <property type="nucleotide sequence ID" value="XM_056018792.1"/>
</dbReference>
<dbReference type="AlphaFoldDB" id="A0A9W2ZIC9"/>
<dbReference type="Proteomes" id="UP001165740">
    <property type="component" value="Chromosome 2"/>
</dbReference>
<dbReference type="InterPro" id="IPR036249">
    <property type="entry name" value="Thioredoxin-like_sf"/>
</dbReference>
<organism evidence="3 4">
    <name type="scientific">Biomphalaria glabrata</name>
    <name type="common">Bloodfluke planorb</name>
    <name type="synonym">Freshwater snail</name>
    <dbReference type="NCBI Taxonomy" id="6526"/>
    <lineage>
        <taxon>Eukaryota</taxon>
        <taxon>Metazoa</taxon>
        <taxon>Spiralia</taxon>
        <taxon>Lophotrochozoa</taxon>
        <taxon>Mollusca</taxon>
        <taxon>Gastropoda</taxon>
        <taxon>Heterobranchia</taxon>
        <taxon>Euthyneura</taxon>
        <taxon>Panpulmonata</taxon>
        <taxon>Hygrophila</taxon>
        <taxon>Lymnaeoidea</taxon>
        <taxon>Planorbidae</taxon>
        <taxon>Biomphalaria</taxon>
    </lineage>
</organism>
<accession>A0A9W2ZIC9</accession>
<evidence type="ECO:0000313" key="3">
    <source>
        <dbReference type="Proteomes" id="UP001165740"/>
    </source>
</evidence>
<protein>
    <submittedName>
        <fullName evidence="4">Nucleoredoxin-like</fullName>
    </submittedName>
</protein>
<feature type="compositionally biased region" description="Basic residues" evidence="1">
    <location>
        <begin position="9"/>
        <end position="22"/>
    </location>
</feature>
<dbReference type="PROSITE" id="PS51352">
    <property type="entry name" value="THIOREDOXIN_2"/>
    <property type="match status" value="1"/>
</dbReference>
<reference evidence="4" key="1">
    <citation type="submission" date="2025-08" db="UniProtKB">
        <authorList>
            <consortium name="RefSeq"/>
        </authorList>
    </citation>
    <scope>IDENTIFICATION</scope>
</reference>
<evidence type="ECO:0000256" key="1">
    <source>
        <dbReference type="SAM" id="MobiDB-lite"/>
    </source>
</evidence>
<dbReference type="OrthoDB" id="409136at2759"/>
<feature type="domain" description="Thioredoxin" evidence="2">
    <location>
        <begin position="36"/>
        <end position="181"/>
    </location>
</feature>
<dbReference type="PANTHER" id="PTHR46472">
    <property type="entry name" value="NUCLEOREDOXIN"/>
    <property type="match status" value="1"/>
</dbReference>
<dbReference type="GO" id="GO:0005634">
    <property type="term" value="C:nucleus"/>
    <property type="evidence" value="ECO:0007669"/>
    <property type="project" value="TreeGrafter"/>
</dbReference>
<dbReference type="CDD" id="cd02964">
    <property type="entry name" value="TryX_like_family"/>
    <property type="match status" value="1"/>
</dbReference>
<sequence length="297" mass="33314">MSKNSLPRPSKKHRSDSKKKASVHPLEKLLGEGVLNAKGDSVSPSTFAVQEGEDGVIALYFSAHWCPPCKIFTPRLAMFYDELKGASRRFEVVFVSFDYSEASFHEYFSRMPWYAIDYCNSDKRDSVASEFGIKGIPVLIFLDAASFQPITLNGREIVMLDPRGDHFPWRIPLENIPSHKNSISRSDNSNVSTRKGSLDSNVARGERNESVQPPKDGEQSSIQEKASKHASKPALQPSTEKHSIQPSTEKHSIQPSHEKHSIQPSTEKHSIQPSHEKHSIQPSHEKHSIQPSHEKLS</sequence>
<name>A0A9W2ZIC9_BIOGL</name>
<dbReference type="PANTHER" id="PTHR46472:SF1">
    <property type="entry name" value="NUCLEOREDOXIN"/>
    <property type="match status" value="1"/>
</dbReference>
<evidence type="ECO:0000259" key="2">
    <source>
        <dbReference type="PROSITE" id="PS51352"/>
    </source>
</evidence>
<dbReference type="SUPFAM" id="SSF52833">
    <property type="entry name" value="Thioredoxin-like"/>
    <property type="match status" value="1"/>
</dbReference>
<feature type="region of interest" description="Disordered" evidence="1">
    <location>
        <begin position="178"/>
        <end position="297"/>
    </location>
</feature>
<feature type="compositionally biased region" description="Polar residues" evidence="1">
    <location>
        <begin position="178"/>
        <end position="200"/>
    </location>
</feature>
<dbReference type="GeneID" id="129924434"/>
<dbReference type="InterPro" id="IPR012336">
    <property type="entry name" value="Thioredoxin-like_fold"/>
</dbReference>
<keyword evidence="3" id="KW-1185">Reference proteome</keyword>
<dbReference type="GO" id="GO:0031397">
    <property type="term" value="P:negative regulation of protein ubiquitination"/>
    <property type="evidence" value="ECO:0007669"/>
    <property type="project" value="TreeGrafter"/>
</dbReference>
<feature type="compositionally biased region" description="Basic and acidic residues" evidence="1">
    <location>
        <begin position="239"/>
        <end position="297"/>
    </location>
</feature>
<dbReference type="GO" id="GO:0004791">
    <property type="term" value="F:thioredoxin-disulfide reductase (NADPH) activity"/>
    <property type="evidence" value="ECO:0007669"/>
    <property type="project" value="TreeGrafter"/>
</dbReference>
<dbReference type="GO" id="GO:0030178">
    <property type="term" value="P:negative regulation of Wnt signaling pathway"/>
    <property type="evidence" value="ECO:0007669"/>
    <property type="project" value="TreeGrafter"/>
</dbReference>
<feature type="region of interest" description="Disordered" evidence="1">
    <location>
        <begin position="1"/>
        <end position="24"/>
    </location>
</feature>
<gene>
    <name evidence="4" type="primary">LOC129924434</name>
</gene>
<proteinExistence type="predicted"/>
<dbReference type="InterPro" id="IPR013766">
    <property type="entry name" value="Thioredoxin_domain"/>
</dbReference>
<dbReference type="Pfam" id="PF13905">
    <property type="entry name" value="Thioredoxin_8"/>
    <property type="match status" value="1"/>
</dbReference>
<dbReference type="Gene3D" id="3.40.30.10">
    <property type="entry name" value="Glutaredoxin"/>
    <property type="match status" value="1"/>
</dbReference>